<dbReference type="PROSITE" id="PS51352">
    <property type="entry name" value="THIOREDOXIN_2"/>
    <property type="match status" value="1"/>
</dbReference>
<sequence>MTQLTPLFPRQPVPVLSVPTLGGGSWNLAESPAENFTMVVVYRGLHCPICGTYLKDLDRKLADFKERGVEVIVLSSDDEARATQAKDDWKLENLTVGYGLTLSKAREWGLYVSSGRGKTSVGIEEPSLFVEPGLFLVRPNGELYFATVQTMPFARPEFGAILKALDFVIAKDYPGRGEIVDIPAEAAE</sequence>
<keyword evidence="3" id="KW-1185">Reference proteome</keyword>
<dbReference type="Proteomes" id="UP001060336">
    <property type="component" value="Chromosome"/>
</dbReference>
<dbReference type="Gene3D" id="3.40.30.10">
    <property type="entry name" value="Glutaredoxin"/>
    <property type="match status" value="1"/>
</dbReference>
<dbReference type="SUPFAM" id="SSF52833">
    <property type="entry name" value="Thioredoxin-like"/>
    <property type="match status" value="1"/>
</dbReference>
<organism evidence="2 3">
    <name type="scientific">Nisaea acidiphila</name>
    <dbReference type="NCBI Taxonomy" id="1862145"/>
    <lineage>
        <taxon>Bacteria</taxon>
        <taxon>Pseudomonadati</taxon>
        <taxon>Pseudomonadota</taxon>
        <taxon>Alphaproteobacteria</taxon>
        <taxon>Rhodospirillales</taxon>
        <taxon>Thalassobaculaceae</taxon>
        <taxon>Nisaea</taxon>
    </lineage>
</organism>
<accession>A0A9J7B1C4</accession>
<evidence type="ECO:0000259" key="1">
    <source>
        <dbReference type="PROSITE" id="PS51352"/>
    </source>
</evidence>
<dbReference type="GO" id="GO:0016209">
    <property type="term" value="F:antioxidant activity"/>
    <property type="evidence" value="ECO:0007669"/>
    <property type="project" value="InterPro"/>
</dbReference>
<protein>
    <submittedName>
        <fullName evidence="2">AhpC/TSA family protein</fullName>
    </submittedName>
</protein>
<evidence type="ECO:0000313" key="2">
    <source>
        <dbReference type="EMBL" id="UUX51469.1"/>
    </source>
</evidence>
<dbReference type="GO" id="GO:0016491">
    <property type="term" value="F:oxidoreductase activity"/>
    <property type="evidence" value="ECO:0007669"/>
    <property type="project" value="InterPro"/>
</dbReference>
<reference evidence="2" key="1">
    <citation type="submission" date="2022-08" db="EMBL/GenBank/DDBJ databases">
        <title>Nisaea acidiphila sp. nov., isolated from a marine algal debris and emended description of the genus Nisaea Urios et al. 2008.</title>
        <authorList>
            <person name="Kwon K."/>
        </authorList>
    </citation>
    <scope>NUCLEOTIDE SEQUENCE</scope>
    <source>
        <strain evidence="2">MEBiC11861</strain>
    </source>
</reference>
<dbReference type="CDD" id="cd02970">
    <property type="entry name" value="PRX_like2"/>
    <property type="match status" value="1"/>
</dbReference>
<dbReference type="InterPro" id="IPR000866">
    <property type="entry name" value="AhpC/TSA"/>
</dbReference>
<dbReference type="Pfam" id="PF00578">
    <property type="entry name" value="AhpC-TSA"/>
    <property type="match status" value="1"/>
</dbReference>
<proteinExistence type="predicted"/>
<gene>
    <name evidence="2" type="ORF">NUH88_07175</name>
</gene>
<dbReference type="AlphaFoldDB" id="A0A9J7B1C4"/>
<dbReference type="InterPro" id="IPR036249">
    <property type="entry name" value="Thioredoxin-like_sf"/>
</dbReference>
<name>A0A9J7B1C4_9PROT</name>
<dbReference type="KEGG" id="naci:NUH88_07175"/>
<evidence type="ECO:0000313" key="3">
    <source>
        <dbReference type="Proteomes" id="UP001060336"/>
    </source>
</evidence>
<dbReference type="InterPro" id="IPR013766">
    <property type="entry name" value="Thioredoxin_domain"/>
</dbReference>
<dbReference type="EMBL" id="CP102480">
    <property type="protein sequence ID" value="UUX51469.1"/>
    <property type="molecule type" value="Genomic_DNA"/>
</dbReference>
<feature type="domain" description="Thioredoxin" evidence="1">
    <location>
        <begin position="7"/>
        <end position="170"/>
    </location>
</feature>
<dbReference type="RefSeq" id="WP_257770981.1">
    <property type="nucleotide sequence ID" value="NZ_CP102480.1"/>
</dbReference>